<feature type="transmembrane region" description="Helical" evidence="14">
    <location>
        <begin position="305"/>
        <end position="327"/>
    </location>
</feature>
<evidence type="ECO:0000259" key="16">
    <source>
        <dbReference type="PROSITE" id="PS51762"/>
    </source>
</evidence>
<comment type="subcellular location">
    <subcellularLocation>
        <location evidence="2">Membrane</location>
    </subcellularLocation>
</comment>
<keyword evidence="9" id="KW-0325">Glycoprotein</keyword>
<keyword evidence="14" id="KW-0812">Transmembrane</keyword>
<keyword evidence="7" id="KW-0378">Hydrolase</keyword>
<evidence type="ECO:0000256" key="14">
    <source>
        <dbReference type="SAM" id="Phobius"/>
    </source>
</evidence>
<dbReference type="SUPFAM" id="SSF49899">
    <property type="entry name" value="Concanavalin A-like lectins/glucanases"/>
    <property type="match status" value="1"/>
</dbReference>
<dbReference type="GO" id="GO:0031505">
    <property type="term" value="P:fungal-type cell wall organization"/>
    <property type="evidence" value="ECO:0007669"/>
    <property type="project" value="TreeGrafter"/>
</dbReference>
<keyword evidence="8 14" id="KW-0472">Membrane</keyword>
<keyword evidence="11" id="KW-0961">Cell wall biogenesis/degradation</keyword>
<keyword evidence="5" id="KW-0808">Transferase</keyword>
<evidence type="ECO:0000256" key="12">
    <source>
        <dbReference type="ARBA" id="ARBA00038074"/>
    </source>
</evidence>
<feature type="domain" description="GH16" evidence="16">
    <location>
        <begin position="28"/>
        <end position="245"/>
    </location>
</feature>
<dbReference type="Gene3D" id="2.60.120.200">
    <property type="match status" value="1"/>
</dbReference>
<comment type="catalytic activity">
    <reaction evidence="1">
        <text>Random endo-hydrolysis of N-acetyl-beta-D-glucosaminide (1-&gt;4)-beta-linkages in chitin and chitodextrins.</text>
        <dbReference type="EC" id="3.2.1.14"/>
    </reaction>
</comment>
<evidence type="ECO:0000256" key="9">
    <source>
        <dbReference type="ARBA" id="ARBA00023180"/>
    </source>
</evidence>
<dbReference type="AlphaFoldDB" id="A0AAN6MWS2"/>
<feature type="compositionally biased region" description="Low complexity" evidence="13">
    <location>
        <begin position="493"/>
        <end position="535"/>
    </location>
</feature>
<evidence type="ECO:0000256" key="6">
    <source>
        <dbReference type="ARBA" id="ARBA00022729"/>
    </source>
</evidence>
<name>A0AAN6MWS2_9PEZI</name>
<feature type="chain" id="PRO_5042957958" description="chitinase" evidence="15">
    <location>
        <begin position="27"/>
        <end position="572"/>
    </location>
</feature>
<organism evidence="17 18">
    <name type="scientific">Diplogelasinospora grovesii</name>
    <dbReference type="NCBI Taxonomy" id="303347"/>
    <lineage>
        <taxon>Eukaryota</taxon>
        <taxon>Fungi</taxon>
        <taxon>Dikarya</taxon>
        <taxon>Ascomycota</taxon>
        <taxon>Pezizomycotina</taxon>
        <taxon>Sordariomycetes</taxon>
        <taxon>Sordariomycetidae</taxon>
        <taxon>Sordariales</taxon>
        <taxon>Diplogelasinosporaceae</taxon>
        <taxon>Diplogelasinospora</taxon>
    </lineage>
</organism>
<dbReference type="CDD" id="cd02183">
    <property type="entry name" value="GH16_fungal_CRH1_transglycosylase"/>
    <property type="match status" value="1"/>
</dbReference>
<keyword evidence="4" id="KW-0328">Glycosyltransferase</keyword>
<dbReference type="PROSITE" id="PS51762">
    <property type="entry name" value="GH16_2"/>
    <property type="match status" value="1"/>
</dbReference>
<proteinExistence type="inferred from homology"/>
<dbReference type="InterPro" id="IPR000757">
    <property type="entry name" value="Beta-glucanase-like"/>
</dbReference>
<feature type="signal peptide" evidence="15">
    <location>
        <begin position="1"/>
        <end position="26"/>
    </location>
</feature>
<feature type="compositionally biased region" description="Gly residues" evidence="13">
    <location>
        <begin position="541"/>
        <end position="572"/>
    </location>
</feature>
<keyword evidence="14" id="KW-1133">Transmembrane helix</keyword>
<dbReference type="PANTHER" id="PTHR10963">
    <property type="entry name" value="GLYCOSYL HYDROLASE-RELATED"/>
    <property type="match status" value="1"/>
</dbReference>
<comment type="caution">
    <text evidence="17">The sequence shown here is derived from an EMBL/GenBank/DDBJ whole genome shotgun (WGS) entry which is preliminary data.</text>
</comment>
<dbReference type="GO" id="GO:0008843">
    <property type="term" value="F:endochitinase activity"/>
    <property type="evidence" value="ECO:0007669"/>
    <property type="project" value="UniProtKB-EC"/>
</dbReference>
<evidence type="ECO:0000256" key="3">
    <source>
        <dbReference type="ARBA" id="ARBA00012729"/>
    </source>
</evidence>
<dbReference type="GO" id="GO:0016757">
    <property type="term" value="F:glycosyltransferase activity"/>
    <property type="evidence" value="ECO:0007669"/>
    <property type="project" value="UniProtKB-KW"/>
</dbReference>
<accession>A0AAN6MWS2</accession>
<evidence type="ECO:0000256" key="15">
    <source>
        <dbReference type="SAM" id="SignalP"/>
    </source>
</evidence>
<keyword evidence="6 15" id="KW-0732">Signal</keyword>
<comment type="similarity">
    <text evidence="12">Belongs to the glycosyl hydrolase 16 family. CRH1 subfamily.</text>
</comment>
<dbReference type="GO" id="GO:0009277">
    <property type="term" value="C:fungal-type cell wall"/>
    <property type="evidence" value="ECO:0007669"/>
    <property type="project" value="TreeGrafter"/>
</dbReference>
<sequence>MHSSRSFIFSAIALLSQSILIQHVAAQVTTSCQPLNTTNCPADPAFGMDYTFHFNQTPTDSTWETTAGKVTYDVNNGATFTINKQGDSPTIRTNFYFFFGRAEVWLKTAPGTGIISSIMMLSDDLDEIDWEFMGGNDTHAETNYFGKGVQDYHNAIYYPVQGGVQDDYHNYTTVWTNSSLDYYIDNEKVRTLLPKDANNTYYYPQTPMRLSIGIWAGGDPTLPQGTREWAGGDTDYSKGPFTMYVKTARVADYSSGKEYSYGDMSGSWQSIKITAGNSTVKEAINAPPAQTLADKWNAISPTAKVAIYASAAGVGAALVAWALFYCIRQRRRGAREARLAEAKAEEERLELERFKKAGVNPDSFVDEASEYNAEDMHRDGLSGKNSYSVPTSPAIASPVNEKWGAGAGLGAAGAGAMRSPMPLLRDGAQSPRVTSPGSDRSPFNAPYSDRAVNSRSPAPNVGTYEPSRSPAPTIGMTPPSPATGAPPQPFPQPASRSFSSPAAQMRVGSPGPQQPGYGGVQRMASPSPMAQPQPQRSFTTGGYGGHQFGHDGQGGGYGSGDGGAYWGNGGYR</sequence>
<keyword evidence="10" id="KW-0326">Glycosidase</keyword>
<dbReference type="Proteomes" id="UP001303473">
    <property type="component" value="Unassembled WGS sequence"/>
</dbReference>
<gene>
    <name evidence="17" type="ORF">QBC46DRAFT_299082</name>
</gene>
<dbReference type="Pfam" id="PF00722">
    <property type="entry name" value="Glyco_hydro_16"/>
    <property type="match status" value="1"/>
</dbReference>
<reference evidence="18" key="1">
    <citation type="journal article" date="2023" name="Mol. Phylogenet. Evol.">
        <title>Genome-scale phylogeny and comparative genomics of the fungal order Sordariales.</title>
        <authorList>
            <person name="Hensen N."/>
            <person name="Bonometti L."/>
            <person name="Westerberg I."/>
            <person name="Brannstrom I.O."/>
            <person name="Guillou S."/>
            <person name="Cros-Aarteil S."/>
            <person name="Calhoun S."/>
            <person name="Haridas S."/>
            <person name="Kuo A."/>
            <person name="Mondo S."/>
            <person name="Pangilinan J."/>
            <person name="Riley R."/>
            <person name="LaButti K."/>
            <person name="Andreopoulos B."/>
            <person name="Lipzen A."/>
            <person name="Chen C."/>
            <person name="Yan M."/>
            <person name="Daum C."/>
            <person name="Ng V."/>
            <person name="Clum A."/>
            <person name="Steindorff A."/>
            <person name="Ohm R.A."/>
            <person name="Martin F."/>
            <person name="Silar P."/>
            <person name="Natvig D.O."/>
            <person name="Lalanne C."/>
            <person name="Gautier V."/>
            <person name="Ament-Velasquez S.L."/>
            <person name="Kruys A."/>
            <person name="Hutchinson M.I."/>
            <person name="Powell A.J."/>
            <person name="Barry K."/>
            <person name="Miller A.N."/>
            <person name="Grigoriev I.V."/>
            <person name="Debuchy R."/>
            <person name="Gladieux P."/>
            <person name="Hiltunen Thoren M."/>
            <person name="Johannesson H."/>
        </authorList>
    </citation>
    <scope>NUCLEOTIDE SEQUENCE [LARGE SCALE GENOMIC DNA]</scope>
    <source>
        <strain evidence="18">CBS 340.73</strain>
    </source>
</reference>
<dbReference type="EMBL" id="MU853952">
    <property type="protein sequence ID" value="KAK3934912.1"/>
    <property type="molecule type" value="Genomic_DNA"/>
</dbReference>
<dbReference type="GO" id="GO:0016020">
    <property type="term" value="C:membrane"/>
    <property type="evidence" value="ECO:0007669"/>
    <property type="project" value="UniProtKB-SubCell"/>
</dbReference>
<keyword evidence="18" id="KW-1185">Reference proteome</keyword>
<evidence type="ECO:0000313" key="18">
    <source>
        <dbReference type="Proteomes" id="UP001303473"/>
    </source>
</evidence>
<evidence type="ECO:0000256" key="2">
    <source>
        <dbReference type="ARBA" id="ARBA00004370"/>
    </source>
</evidence>
<evidence type="ECO:0000256" key="8">
    <source>
        <dbReference type="ARBA" id="ARBA00023136"/>
    </source>
</evidence>
<dbReference type="InterPro" id="IPR013320">
    <property type="entry name" value="ConA-like_dom_sf"/>
</dbReference>
<evidence type="ECO:0000256" key="1">
    <source>
        <dbReference type="ARBA" id="ARBA00000822"/>
    </source>
</evidence>
<dbReference type="InterPro" id="IPR050546">
    <property type="entry name" value="Glycosyl_Hydrlase_16"/>
</dbReference>
<feature type="region of interest" description="Disordered" evidence="13">
    <location>
        <begin position="411"/>
        <end position="572"/>
    </location>
</feature>
<evidence type="ECO:0000256" key="7">
    <source>
        <dbReference type="ARBA" id="ARBA00022801"/>
    </source>
</evidence>
<dbReference type="GO" id="GO:0005975">
    <property type="term" value="P:carbohydrate metabolic process"/>
    <property type="evidence" value="ECO:0007669"/>
    <property type="project" value="InterPro"/>
</dbReference>
<evidence type="ECO:0000313" key="17">
    <source>
        <dbReference type="EMBL" id="KAK3934912.1"/>
    </source>
</evidence>
<dbReference type="PROSITE" id="PS51257">
    <property type="entry name" value="PROKAR_LIPOPROTEIN"/>
    <property type="match status" value="1"/>
</dbReference>
<dbReference type="PANTHER" id="PTHR10963:SF27">
    <property type="entry name" value="GLYCOSIDASE-RELATED"/>
    <property type="match status" value="1"/>
</dbReference>
<evidence type="ECO:0000256" key="5">
    <source>
        <dbReference type="ARBA" id="ARBA00022679"/>
    </source>
</evidence>
<dbReference type="EC" id="3.2.1.14" evidence="3"/>
<feature type="compositionally biased region" description="Pro residues" evidence="13">
    <location>
        <begin position="478"/>
        <end position="492"/>
    </location>
</feature>
<evidence type="ECO:0000256" key="13">
    <source>
        <dbReference type="SAM" id="MobiDB-lite"/>
    </source>
</evidence>
<evidence type="ECO:0000256" key="10">
    <source>
        <dbReference type="ARBA" id="ARBA00023295"/>
    </source>
</evidence>
<evidence type="ECO:0000256" key="4">
    <source>
        <dbReference type="ARBA" id="ARBA00022676"/>
    </source>
</evidence>
<evidence type="ECO:0000256" key="11">
    <source>
        <dbReference type="ARBA" id="ARBA00023316"/>
    </source>
</evidence>
<protein>
    <recommendedName>
        <fullName evidence="3">chitinase</fullName>
        <ecNumber evidence="3">3.2.1.14</ecNumber>
    </recommendedName>
</protein>